<reference evidence="1" key="1">
    <citation type="submission" date="2018-02" db="EMBL/GenBank/DDBJ databases">
        <title>Rhizophora mucronata_Transcriptome.</title>
        <authorList>
            <person name="Meera S.P."/>
            <person name="Sreeshan A."/>
            <person name="Augustine A."/>
        </authorList>
    </citation>
    <scope>NUCLEOTIDE SEQUENCE</scope>
    <source>
        <tissue evidence="1">Leaf</tissue>
    </source>
</reference>
<evidence type="ECO:0000313" key="1">
    <source>
        <dbReference type="EMBL" id="MBX47838.1"/>
    </source>
</evidence>
<protein>
    <submittedName>
        <fullName evidence="1">Uncharacterized protein</fullName>
    </submittedName>
</protein>
<sequence length="47" mass="5521">MSFKWSLGFHVIQCFKWVSEASNFVVQFLSVGNSSINPWRIVMEVER</sequence>
<dbReference type="EMBL" id="GGEC01067354">
    <property type="protein sequence ID" value="MBX47838.1"/>
    <property type="molecule type" value="Transcribed_RNA"/>
</dbReference>
<name>A0A2P2NZA4_RHIMU</name>
<organism evidence="1">
    <name type="scientific">Rhizophora mucronata</name>
    <name type="common">Asiatic mangrove</name>
    <dbReference type="NCBI Taxonomy" id="61149"/>
    <lineage>
        <taxon>Eukaryota</taxon>
        <taxon>Viridiplantae</taxon>
        <taxon>Streptophyta</taxon>
        <taxon>Embryophyta</taxon>
        <taxon>Tracheophyta</taxon>
        <taxon>Spermatophyta</taxon>
        <taxon>Magnoliopsida</taxon>
        <taxon>eudicotyledons</taxon>
        <taxon>Gunneridae</taxon>
        <taxon>Pentapetalae</taxon>
        <taxon>rosids</taxon>
        <taxon>fabids</taxon>
        <taxon>Malpighiales</taxon>
        <taxon>Rhizophoraceae</taxon>
        <taxon>Rhizophora</taxon>
    </lineage>
</organism>
<proteinExistence type="predicted"/>
<accession>A0A2P2NZA4</accession>
<dbReference type="AlphaFoldDB" id="A0A2P2NZA4"/>